<dbReference type="SMART" id="SM00186">
    <property type="entry name" value="FBG"/>
    <property type="match status" value="2"/>
</dbReference>
<dbReference type="PANTHER" id="PTHR19143">
    <property type="entry name" value="FIBRINOGEN/TENASCIN/ANGIOPOEITIN"/>
    <property type="match status" value="1"/>
</dbReference>
<keyword evidence="2" id="KW-0732">Signal</keyword>
<accession>A0A9Q1BWS5</accession>
<comment type="caution">
    <text evidence="1">Lacks conserved residue(s) required for the propagation of feature annotation.</text>
</comment>
<evidence type="ECO:0000256" key="2">
    <source>
        <dbReference type="SAM" id="SignalP"/>
    </source>
</evidence>
<keyword evidence="1" id="KW-0245">EGF-like domain</keyword>
<comment type="caution">
    <text evidence="5">The sequence shown here is derived from an EMBL/GenBank/DDBJ whole genome shotgun (WGS) entry which is preliminary data.</text>
</comment>
<feature type="domain" description="EGF-like" evidence="3">
    <location>
        <begin position="214"/>
        <end position="253"/>
    </location>
</feature>
<dbReference type="EMBL" id="JAIZAY010000011">
    <property type="protein sequence ID" value="KAJ8034009.1"/>
    <property type="molecule type" value="Genomic_DNA"/>
</dbReference>
<evidence type="ECO:0000313" key="5">
    <source>
        <dbReference type="EMBL" id="KAJ8034009.1"/>
    </source>
</evidence>
<feature type="domain" description="Fibrinogen C-terminal" evidence="4">
    <location>
        <begin position="45"/>
        <end position="218"/>
    </location>
</feature>
<dbReference type="Gene3D" id="2.10.25.10">
    <property type="entry name" value="Laminin"/>
    <property type="match status" value="1"/>
</dbReference>
<dbReference type="SUPFAM" id="SSF56496">
    <property type="entry name" value="Fibrinogen C-terminal domain-like"/>
    <property type="match status" value="2"/>
</dbReference>
<feature type="domain" description="Fibrinogen C-terminal" evidence="4">
    <location>
        <begin position="252"/>
        <end position="475"/>
    </location>
</feature>
<sequence length="475" mass="54529">MERVIHLKIIKLILYLCWSADSVLNQELNNRQNSGTNPDSSYFFYQQPDYPKDCTDARDQCSTSTRSGVYIIKPDAYQEPFEVYCDNTLDSGGWTVIQRIKDGTIDFNRNWTEYKTGFGFLSQEFWLGNDKLSFLTNQDTYELRIDFTSVDGLSFYVTYNKFRISDEYSEYTLTSVGEYSGSEDNITIFLCDSDSNGVVFMSPDCSSRCSCVGGHFLCDDTYQCGSNAVCEERNDVLQCYCNEGYTGDGVNCTADIPPSDCQDVYDTVSTESGVYKIKPATWQGEPFDVYCNMSDGGGWTVFQRRVDGSQDFNLYWSDYKDGFGTPDQEVWLGNDRLHQLTNQKSYQMRIDFVNSLGNPYYAQYSSFRIEDESDKYRLRIGSYTGNAGYNSLSYHNNQQFSTRDRDNDAWGGGSCVTDHYYSWCGTSCNYRGGWWFNSCAHSSLNSPYGNNCFYWYNLPGNRCNIKYTEMKVRPI</sequence>
<dbReference type="CDD" id="cd00087">
    <property type="entry name" value="FReD"/>
    <property type="match status" value="1"/>
</dbReference>
<feature type="signal peptide" evidence="2">
    <location>
        <begin position="1"/>
        <end position="25"/>
    </location>
</feature>
<dbReference type="AlphaFoldDB" id="A0A9Q1BWS5"/>
<dbReference type="PROSITE" id="PS01186">
    <property type="entry name" value="EGF_2"/>
    <property type="match status" value="1"/>
</dbReference>
<evidence type="ECO:0000256" key="1">
    <source>
        <dbReference type="PROSITE-ProRule" id="PRU00076"/>
    </source>
</evidence>
<organism evidence="5 6">
    <name type="scientific">Holothuria leucospilota</name>
    <name type="common">Black long sea cucumber</name>
    <name type="synonym">Mertensiothuria leucospilota</name>
    <dbReference type="NCBI Taxonomy" id="206669"/>
    <lineage>
        <taxon>Eukaryota</taxon>
        <taxon>Metazoa</taxon>
        <taxon>Echinodermata</taxon>
        <taxon>Eleutherozoa</taxon>
        <taxon>Echinozoa</taxon>
        <taxon>Holothuroidea</taxon>
        <taxon>Aspidochirotacea</taxon>
        <taxon>Aspidochirotida</taxon>
        <taxon>Holothuriidae</taxon>
        <taxon>Holothuria</taxon>
    </lineage>
</organism>
<dbReference type="OrthoDB" id="7250310at2759"/>
<dbReference type="PANTHER" id="PTHR19143:SF444">
    <property type="entry name" value="PROTEIN SCABROUS"/>
    <property type="match status" value="1"/>
</dbReference>
<name>A0A9Q1BWS5_HOLLE</name>
<evidence type="ECO:0000259" key="4">
    <source>
        <dbReference type="PROSITE" id="PS51406"/>
    </source>
</evidence>
<dbReference type="InterPro" id="IPR000742">
    <property type="entry name" value="EGF"/>
</dbReference>
<protein>
    <submittedName>
        <fullName evidence="5">Fibrinogen-like protein A</fullName>
    </submittedName>
</protein>
<keyword evidence="6" id="KW-1185">Reference proteome</keyword>
<proteinExistence type="predicted"/>
<evidence type="ECO:0000259" key="3">
    <source>
        <dbReference type="PROSITE" id="PS50026"/>
    </source>
</evidence>
<reference evidence="5" key="1">
    <citation type="submission" date="2021-10" db="EMBL/GenBank/DDBJ databases">
        <title>Tropical sea cucumber genome reveals ecological adaptation and Cuvierian tubules defense mechanism.</title>
        <authorList>
            <person name="Chen T."/>
        </authorList>
    </citation>
    <scope>NUCLEOTIDE SEQUENCE</scope>
    <source>
        <strain evidence="5">Nanhai2018</strain>
        <tissue evidence="5">Muscle</tissue>
    </source>
</reference>
<dbReference type="NCBIfam" id="NF040941">
    <property type="entry name" value="GGGWT_bact"/>
    <property type="match status" value="2"/>
</dbReference>
<dbReference type="InterPro" id="IPR050373">
    <property type="entry name" value="Fibrinogen_C-term_domain"/>
</dbReference>
<dbReference type="Gene3D" id="3.90.215.10">
    <property type="entry name" value="Gamma Fibrinogen, chain A, domain 1"/>
    <property type="match status" value="2"/>
</dbReference>
<dbReference type="PROSITE" id="PS50026">
    <property type="entry name" value="EGF_3"/>
    <property type="match status" value="1"/>
</dbReference>
<dbReference type="PROSITE" id="PS51406">
    <property type="entry name" value="FIBRINOGEN_C_2"/>
    <property type="match status" value="2"/>
</dbReference>
<dbReference type="InterPro" id="IPR036056">
    <property type="entry name" value="Fibrinogen-like_C"/>
</dbReference>
<dbReference type="InterPro" id="IPR014716">
    <property type="entry name" value="Fibrinogen_a/b/g_C_1"/>
</dbReference>
<dbReference type="Proteomes" id="UP001152320">
    <property type="component" value="Chromosome 11"/>
</dbReference>
<feature type="chain" id="PRO_5040304463" evidence="2">
    <location>
        <begin position="26"/>
        <end position="475"/>
    </location>
</feature>
<dbReference type="InterPro" id="IPR002181">
    <property type="entry name" value="Fibrinogen_a/b/g_C_dom"/>
</dbReference>
<dbReference type="Pfam" id="PF00147">
    <property type="entry name" value="Fibrinogen_C"/>
    <property type="match status" value="2"/>
</dbReference>
<evidence type="ECO:0000313" key="6">
    <source>
        <dbReference type="Proteomes" id="UP001152320"/>
    </source>
</evidence>
<dbReference type="GO" id="GO:0005615">
    <property type="term" value="C:extracellular space"/>
    <property type="evidence" value="ECO:0007669"/>
    <property type="project" value="TreeGrafter"/>
</dbReference>
<gene>
    <name evidence="5" type="ORF">HOLleu_24415</name>
</gene>